<evidence type="ECO:0000259" key="8">
    <source>
        <dbReference type="PROSITE" id="PS50928"/>
    </source>
</evidence>
<accession>A0A7C4XUH8</accession>
<evidence type="ECO:0000256" key="5">
    <source>
        <dbReference type="ARBA" id="ARBA00022989"/>
    </source>
</evidence>
<dbReference type="Gene3D" id="1.10.3720.10">
    <property type="entry name" value="MetI-like"/>
    <property type="match status" value="1"/>
</dbReference>
<dbReference type="CDD" id="cd06261">
    <property type="entry name" value="TM_PBP2"/>
    <property type="match status" value="1"/>
</dbReference>
<comment type="caution">
    <text evidence="9">The sequence shown here is derived from an EMBL/GenBank/DDBJ whole genome shotgun (WGS) entry which is preliminary data.</text>
</comment>
<dbReference type="InterPro" id="IPR025966">
    <property type="entry name" value="OppC_N"/>
</dbReference>
<sequence>MNKTNNAIDDTVIEEVILNERATLAKDVLRRFKKNKLAVFGSFIIFALLITAIFAPVIAPYSYREQNLEQALLPPSRVHPFGTDFFGRDVFSRVIYGARISIAVSIIPVAISTILGVLFGSISGYKGGTFDLLFMRFVDIMFAFPDLLFVIAISFAIGRGLFTLFIALAIVGWPGDARIIRSQVISIKQKEYIEAARAIGMSDMRILFRHVLPNCIAPIIVLVSLSIPGVILSEATYSFLGLGAQPPTPSWGAILNDGQRFIRNAPWIAIWPGIAIFITVLAYNLIGNGLRDALDPFLKR</sequence>
<keyword evidence="6 7" id="KW-0472">Membrane</keyword>
<reference evidence="9" key="1">
    <citation type="journal article" date="2020" name="mSystems">
        <title>Genome- and Community-Level Interaction Insights into Carbon Utilization and Element Cycling Functions of Hydrothermarchaeota in Hydrothermal Sediment.</title>
        <authorList>
            <person name="Zhou Z."/>
            <person name="Liu Y."/>
            <person name="Xu W."/>
            <person name="Pan J."/>
            <person name="Luo Z.H."/>
            <person name="Li M."/>
        </authorList>
    </citation>
    <scope>NUCLEOTIDE SEQUENCE [LARGE SCALE GENOMIC DNA]</scope>
    <source>
        <strain evidence="9">SpSt-794</strain>
    </source>
</reference>
<evidence type="ECO:0000256" key="4">
    <source>
        <dbReference type="ARBA" id="ARBA00022692"/>
    </source>
</evidence>
<feature type="transmembrane region" description="Helical" evidence="7">
    <location>
        <begin position="100"/>
        <end position="121"/>
    </location>
</feature>
<comment type="similarity">
    <text evidence="7">Belongs to the binding-protein-dependent transport system permease family.</text>
</comment>
<feature type="transmembrane region" description="Helical" evidence="7">
    <location>
        <begin position="265"/>
        <end position="286"/>
    </location>
</feature>
<feature type="transmembrane region" description="Helical" evidence="7">
    <location>
        <begin position="37"/>
        <end position="59"/>
    </location>
</feature>
<dbReference type="GO" id="GO:0055085">
    <property type="term" value="P:transmembrane transport"/>
    <property type="evidence" value="ECO:0007669"/>
    <property type="project" value="InterPro"/>
</dbReference>
<dbReference type="SUPFAM" id="SSF161098">
    <property type="entry name" value="MetI-like"/>
    <property type="match status" value="1"/>
</dbReference>
<evidence type="ECO:0000256" key="6">
    <source>
        <dbReference type="ARBA" id="ARBA00023136"/>
    </source>
</evidence>
<dbReference type="Pfam" id="PF12911">
    <property type="entry name" value="OppC_N"/>
    <property type="match status" value="1"/>
</dbReference>
<proteinExistence type="inferred from homology"/>
<name>A0A7C4XUH8_9BACT</name>
<evidence type="ECO:0000256" key="3">
    <source>
        <dbReference type="ARBA" id="ARBA00022475"/>
    </source>
</evidence>
<keyword evidence="3" id="KW-1003">Cell membrane</keyword>
<evidence type="ECO:0000256" key="2">
    <source>
        <dbReference type="ARBA" id="ARBA00022448"/>
    </source>
</evidence>
<dbReference type="AlphaFoldDB" id="A0A7C4XUH8"/>
<dbReference type="PANTHER" id="PTHR43386:SF1">
    <property type="entry name" value="D,D-DIPEPTIDE TRANSPORT SYSTEM PERMEASE PROTEIN DDPC-RELATED"/>
    <property type="match status" value="1"/>
</dbReference>
<organism evidence="9">
    <name type="scientific">Caldisericum exile</name>
    <dbReference type="NCBI Taxonomy" id="693075"/>
    <lineage>
        <taxon>Bacteria</taxon>
        <taxon>Pseudomonadati</taxon>
        <taxon>Caldisericota/Cryosericota group</taxon>
        <taxon>Caldisericota</taxon>
        <taxon>Caldisericia</taxon>
        <taxon>Caldisericales</taxon>
        <taxon>Caldisericaceae</taxon>
        <taxon>Caldisericum</taxon>
    </lineage>
</organism>
<feature type="domain" description="ABC transmembrane type-1" evidence="8">
    <location>
        <begin position="98"/>
        <end position="287"/>
    </location>
</feature>
<evidence type="ECO:0000256" key="1">
    <source>
        <dbReference type="ARBA" id="ARBA00004651"/>
    </source>
</evidence>
<dbReference type="EMBL" id="DTHV01000107">
    <property type="protein sequence ID" value="HGW60458.1"/>
    <property type="molecule type" value="Genomic_DNA"/>
</dbReference>
<keyword evidence="2 7" id="KW-0813">Transport</keyword>
<dbReference type="InterPro" id="IPR035906">
    <property type="entry name" value="MetI-like_sf"/>
</dbReference>
<evidence type="ECO:0000256" key="7">
    <source>
        <dbReference type="RuleBase" id="RU363032"/>
    </source>
</evidence>
<dbReference type="InterPro" id="IPR000515">
    <property type="entry name" value="MetI-like"/>
</dbReference>
<evidence type="ECO:0000313" key="9">
    <source>
        <dbReference type="EMBL" id="HGW60458.1"/>
    </source>
</evidence>
<dbReference type="PANTHER" id="PTHR43386">
    <property type="entry name" value="OLIGOPEPTIDE TRANSPORT SYSTEM PERMEASE PROTEIN APPC"/>
    <property type="match status" value="1"/>
</dbReference>
<gene>
    <name evidence="9" type="ORF">ENV82_03400</name>
</gene>
<dbReference type="PROSITE" id="PS50928">
    <property type="entry name" value="ABC_TM1"/>
    <property type="match status" value="1"/>
</dbReference>
<protein>
    <submittedName>
        <fullName evidence="9">ABC transporter permease</fullName>
    </submittedName>
</protein>
<dbReference type="GO" id="GO:0005886">
    <property type="term" value="C:plasma membrane"/>
    <property type="evidence" value="ECO:0007669"/>
    <property type="project" value="UniProtKB-SubCell"/>
</dbReference>
<comment type="subcellular location">
    <subcellularLocation>
        <location evidence="1 7">Cell membrane</location>
        <topology evidence="1 7">Multi-pass membrane protein</topology>
    </subcellularLocation>
</comment>
<feature type="transmembrane region" description="Helical" evidence="7">
    <location>
        <begin position="211"/>
        <end position="232"/>
    </location>
</feature>
<keyword evidence="5 7" id="KW-1133">Transmembrane helix</keyword>
<keyword evidence="4 7" id="KW-0812">Transmembrane</keyword>
<dbReference type="Pfam" id="PF00528">
    <property type="entry name" value="BPD_transp_1"/>
    <property type="match status" value="1"/>
</dbReference>
<dbReference type="InterPro" id="IPR050366">
    <property type="entry name" value="BP-dependent_transpt_permease"/>
</dbReference>